<dbReference type="OrthoDB" id="2376112at2"/>
<protein>
    <submittedName>
        <fullName evidence="1">Uncharacterized protein</fullName>
    </submittedName>
</protein>
<evidence type="ECO:0000313" key="1">
    <source>
        <dbReference type="EMBL" id="KPV41988.1"/>
    </source>
</evidence>
<comment type="caution">
    <text evidence="1">The sequence shown here is derived from an EMBL/GenBank/DDBJ whole genome shotgun (WGS) entry which is preliminary data.</text>
</comment>
<organism evidence="1 2">
    <name type="scientific">Alicyclobacillus ferrooxydans</name>
    <dbReference type="NCBI Taxonomy" id="471514"/>
    <lineage>
        <taxon>Bacteria</taxon>
        <taxon>Bacillati</taxon>
        <taxon>Bacillota</taxon>
        <taxon>Bacilli</taxon>
        <taxon>Bacillales</taxon>
        <taxon>Alicyclobacillaceae</taxon>
        <taxon>Alicyclobacillus</taxon>
    </lineage>
</organism>
<accession>A0A0P9EHA4</accession>
<sequence length="144" mass="16120">MTENFIPIIGPIPSLDTVVWQEDDTKRELVVKSWAPYQRFAVEIGDSGLDSFGLTQGNFGVFRSARWPDRECQVCLVRFGDEVTIRLIEGINATMVTLRVSGDRIPPLELEPTDFSIVGILDGVIDIEFAKVVEPQATEFDWGC</sequence>
<proteinExistence type="predicted"/>
<reference evidence="1 2" key="1">
    <citation type="submission" date="2015-09" db="EMBL/GenBank/DDBJ databases">
        <title>Draft genome sequence of Alicyclobacillus ferrooxydans DSM 22381.</title>
        <authorList>
            <person name="Hemp J."/>
        </authorList>
    </citation>
    <scope>NUCLEOTIDE SEQUENCE [LARGE SCALE GENOMIC DNA]</scope>
    <source>
        <strain evidence="1 2">TC-34</strain>
    </source>
</reference>
<evidence type="ECO:0000313" key="2">
    <source>
        <dbReference type="Proteomes" id="UP000050482"/>
    </source>
</evidence>
<gene>
    <name evidence="1" type="ORF">AN477_19650</name>
</gene>
<dbReference type="Proteomes" id="UP000050482">
    <property type="component" value="Unassembled WGS sequence"/>
</dbReference>
<dbReference type="RefSeq" id="WP_054970892.1">
    <property type="nucleotide sequence ID" value="NZ_LJCO01000085.1"/>
</dbReference>
<dbReference type="AlphaFoldDB" id="A0A0P9EHA4"/>
<dbReference type="STRING" id="471514.AN477_19650"/>
<name>A0A0P9EHA4_9BACL</name>
<keyword evidence="2" id="KW-1185">Reference proteome</keyword>
<dbReference type="EMBL" id="LJCO01000085">
    <property type="protein sequence ID" value="KPV41988.1"/>
    <property type="molecule type" value="Genomic_DNA"/>
</dbReference>
<dbReference type="PATRIC" id="fig|471514.4.peg.1030"/>